<feature type="transmembrane region" description="Helical" evidence="7">
    <location>
        <begin position="271"/>
        <end position="288"/>
    </location>
</feature>
<name>A0ABS9H2I3_9BACL</name>
<dbReference type="Pfam" id="PF00892">
    <property type="entry name" value="EamA"/>
    <property type="match status" value="2"/>
</dbReference>
<protein>
    <submittedName>
        <fullName evidence="9">EamA family transporter</fullName>
    </submittedName>
</protein>
<feature type="transmembrane region" description="Helical" evidence="7">
    <location>
        <begin position="30"/>
        <end position="49"/>
    </location>
</feature>
<feature type="transmembrane region" description="Helical" evidence="7">
    <location>
        <begin position="118"/>
        <end position="135"/>
    </location>
</feature>
<evidence type="ECO:0000256" key="2">
    <source>
        <dbReference type="ARBA" id="ARBA00007362"/>
    </source>
</evidence>
<dbReference type="RefSeq" id="WP_236337928.1">
    <property type="nucleotide sequence ID" value="NZ_JAKIJS010000002.1"/>
</dbReference>
<keyword evidence="6 7" id="KW-0472">Membrane</keyword>
<evidence type="ECO:0000256" key="6">
    <source>
        <dbReference type="ARBA" id="ARBA00023136"/>
    </source>
</evidence>
<sequence length="306" mass="33799">MIFLNYILVCVIFGTTFLFIKIGIEAGATPILSGGVRFTIAGLLVLAYYAMKKEQVKQALLSKPLIVVGFCITFMTFSTLYWAEQFITSGLAAVLSATGPMMILLIQRHRNEVSLDSLQIVGLIVALAGVLFISLPGLNGVWSYMWMLGCIAVLIGEFGYGYGSVFSKRHFASEQRFSPFLMNGVQMFYGGVMLIAFSYLVEKPSFASLFANSNAQVSMIYLIIIGSIGGHGLYYWLISKTNPVFPSTWLYVSPLIAIFVGYLFLQEVVSPLMILGAFLIIFGVLLSNRHSIMKLVRNGEVTRSNF</sequence>
<keyword evidence="10" id="KW-1185">Reference proteome</keyword>
<dbReference type="PANTHER" id="PTHR32322">
    <property type="entry name" value="INNER MEMBRANE TRANSPORTER"/>
    <property type="match status" value="1"/>
</dbReference>
<comment type="subcellular location">
    <subcellularLocation>
        <location evidence="1">Cell membrane</location>
        <topology evidence="1">Multi-pass membrane protein</topology>
    </subcellularLocation>
</comment>
<evidence type="ECO:0000313" key="10">
    <source>
        <dbReference type="Proteomes" id="UP001649381"/>
    </source>
</evidence>
<reference evidence="9 10" key="1">
    <citation type="submission" date="2022-01" db="EMBL/GenBank/DDBJ databases">
        <title>Alkalihalobacillus sp. EGI L200015, a novel bacterium isolated from a salt lake sediment.</title>
        <authorList>
            <person name="Gao L."/>
            <person name="Fang B.-Z."/>
            <person name="Li W.-J."/>
        </authorList>
    </citation>
    <scope>NUCLEOTIDE SEQUENCE [LARGE SCALE GENOMIC DNA]</scope>
    <source>
        <strain evidence="9 10">KCTC 12718</strain>
    </source>
</reference>
<gene>
    <name evidence="9" type="ORF">L2716_15580</name>
</gene>
<dbReference type="EMBL" id="JAKIJS010000002">
    <property type="protein sequence ID" value="MCF6139157.1"/>
    <property type="molecule type" value="Genomic_DNA"/>
</dbReference>
<dbReference type="PANTHER" id="PTHR32322:SF18">
    <property type="entry name" value="S-ADENOSYLMETHIONINE_S-ADENOSYLHOMOCYSTEINE TRANSPORTER"/>
    <property type="match status" value="1"/>
</dbReference>
<feature type="transmembrane region" description="Helical" evidence="7">
    <location>
        <begin position="180"/>
        <end position="199"/>
    </location>
</feature>
<evidence type="ECO:0000256" key="1">
    <source>
        <dbReference type="ARBA" id="ARBA00004651"/>
    </source>
</evidence>
<feature type="domain" description="EamA" evidence="8">
    <location>
        <begin position="148"/>
        <end position="288"/>
    </location>
</feature>
<evidence type="ECO:0000256" key="3">
    <source>
        <dbReference type="ARBA" id="ARBA00022475"/>
    </source>
</evidence>
<accession>A0ABS9H2I3</accession>
<feature type="domain" description="EamA" evidence="8">
    <location>
        <begin position="6"/>
        <end position="134"/>
    </location>
</feature>
<evidence type="ECO:0000256" key="5">
    <source>
        <dbReference type="ARBA" id="ARBA00022989"/>
    </source>
</evidence>
<dbReference type="SUPFAM" id="SSF103481">
    <property type="entry name" value="Multidrug resistance efflux transporter EmrE"/>
    <property type="match status" value="2"/>
</dbReference>
<comment type="caution">
    <text evidence="9">The sequence shown here is derived from an EMBL/GenBank/DDBJ whole genome shotgun (WGS) entry which is preliminary data.</text>
</comment>
<comment type="similarity">
    <text evidence="2">Belongs to the EamA transporter family.</text>
</comment>
<dbReference type="InterPro" id="IPR037185">
    <property type="entry name" value="EmrE-like"/>
</dbReference>
<organism evidence="9 10">
    <name type="scientific">Pseudalkalibacillus berkeleyi</name>
    <dbReference type="NCBI Taxonomy" id="1069813"/>
    <lineage>
        <taxon>Bacteria</taxon>
        <taxon>Bacillati</taxon>
        <taxon>Bacillota</taxon>
        <taxon>Bacilli</taxon>
        <taxon>Bacillales</taxon>
        <taxon>Fictibacillaceae</taxon>
        <taxon>Pseudalkalibacillus</taxon>
    </lineage>
</organism>
<keyword evidence="3" id="KW-1003">Cell membrane</keyword>
<dbReference type="Proteomes" id="UP001649381">
    <property type="component" value="Unassembled WGS sequence"/>
</dbReference>
<feature type="transmembrane region" description="Helical" evidence="7">
    <location>
        <begin position="86"/>
        <end position="106"/>
    </location>
</feature>
<feature type="transmembrane region" description="Helical" evidence="7">
    <location>
        <begin position="219"/>
        <end position="237"/>
    </location>
</feature>
<keyword evidence="4 7" id="KW-0812">Transmembrane</keyword>
<dbReference type="InterPro" id="IPR000620">
    <property type="entry name" value="EamA_dom"/>
</dbReference>
<feature type="transmembrane region" description="Helical" evidence="7">
    <location>
        <begin position="61"/>
        <end position="80"/>
    </location>
</feature>
<keyword evidence="5 7" id="KW-1133">Transmembrane helix</keyword>
<evidence type="ECO:0000256" key="4">
    <source>
        <dbReference type="ARBA" id="ARBA00022692"/>
    </source>
</evidence>
<dbReference type="InterPro" id="IPR050638">
    <property type="entry name" value="AA-Vitamin_Transporters"/>
</dbReference>
<feature type="transmembrane region" description="Helical" evidence="7">
    <location>
        <begin position="249"/>
        <end position="265"/>
    </location>
</feature>
<evidence type="ECO:0000256" key="7">
    <source>
        <dbReference type="SAM" id="Phobius"/>
    </source>
</evidence>
<evidence type="ECO:0000259" key="8">
    <source>
        <dbReference type="Pfam" id="PF00892"/>
    </source>
</evidence>
<feature type="transmembrane region" description="Helical" evidence="7">
    <location>
        <begin position="7"/>
        <end position="24"/>
    </location>
</feature>
<feature type="transmembrane region" description="Helical" evidence="7">
    <location>
        <begin position="141"/>
        <end position="160"/>
    </location>
</feature>
<evidence type="ECO:0000313" key="9">
    <source>
        <dbReference type="EMBL" id="MCF6139157.1"/>
    </source>
</evidence>
<proteinExistence type="inferred from homology"/>